<comment type="caution">
    <text evidence="9">The sequence shown here is derived from an EMBL/GenBank/DDBJ whole genome shotgun (WGS) entry which is preliminary data.</text>
</comment>
<proteinExistence type="predicted"/>
<protein>
    <submittedName>
        <fullName evidence="9">C-type cytochrome</fullName>
    </submittedName>
</protein>
<keyword evidence="1" id="KW-0813">Transport</keyword>
<evidence type="ECO:0000256" key="5">
    <source>
        <dbReference type="ARBA" id="ARBA00023004"/>
    </source>
</evidence>
<evidence type="ECO:0000259" key="8">
    <source>
        <dbReference type="PROSITE" id="PS51007"/>
    </source>
</evidence>
<evidence type="ECO:0000256" key="2">
    <source>
        <dbReference type="ARBA" id="ARBA00022617"/>
    </source>
</evidence>
<accession>A0ABS2BGE3</accession>
<dbReference type="EMBL" id="JAESND010000001">
    <property type="protein sequence ID" value="MBM3114687.1"/>
    <property type="molecule type" value="Genomic_DNA"/>
</dbReference>
<evidence type="ECO:0000256" key="4">
    <source>
        <dbReference type="ARBA" id="ARBA00022982"/>
    </source>
</evidence>
<evidence type="ECO:0000256" key="1">
    <source>
        <dbReference type="ARBA" id="ARBA00022448"/>
    </source>
</evidence>
<reference evidence="9 10" key="1">
    <citation type="submission" date="2021-01" db="EMBL/GenBank/DDBJ databases">
        <title>Draft Genome Sequence and Polyhydroxyalkanoate Biosynthetic Potential of Jeongeupia naejangsanensis Type Strain DSM 24253.</title>
        <authorList>
            <person name="Turrini P."/>
            <person name="Artuso I."/>
            <person name="Lugli G.A."/>
            <person name="Frangipani E."/>
            <person name="Ventura M."/>
            <person name="Visca P."/>
        </authorList>
    </citation>
    <scope>NUCLEOTIDE SEQUENCE [LARGE SCALE GENOMIC DNA]</scope>
    <source>
        <strain evidence="9 10">DSM 24253</strain>
    </source>
</reference>
<evidence type="ECO:0000313" key="9">
    <source>
        <dbReference type="EMBL" id="MBM3114687.1"/>
    </source>
</evidence>
<dbReference type="Gene3D" id="1.10.760.10">
    <property type="entry name" value="Cytochrome c-like domain"/>
    <property type="match status" value="1"/>
</dbReference>
<dbReference type="PROSITE" id="PS51007">
    <property type="entry name" value="CYTC"/>
    <property type="match status" value="1"/>
</dbReference>
<evidence type="ECO:0000313" key="10">
    <source>
        <dbReference type="Proteomes" id="UP000809431"/>
    </source>
</evidence>
<feature type="signal peptide" evidence="7">
    <location>
        <begin position="1"/>
        <end position="23"/>
    </location>
</feature>
<gene>
    <name evidence="9" type="ORF">JMJ54_02490</name>
</gene>
<keyword evidence="3 6" id="KW-0479">Metal-binding</keyword>
<dbReference type="InterPro" id="IPR002324">
    <property type="entry name" value="Cyt_c_ID"/>
</dbReference>
<keyword evidence="10" id="KW-1185">Reference proteome</keyword>
<feature type="chain" id="PRO_5046620705" evidence="7">
    <location>
        <begin position="24"/>
        <end position="105"/>
    </location>
</feature>
<name>A0ABS2BGE3_9NEIS</name>
<keyword evidence="2 6" id="KW-0349">Heme</keyword>
<feature type="domain" description="Cytochrome c" evidence="8">
    <location>
        <begin position="21"/>
        <end position="105"/>
    </location>
</feature>
<organism evidence="9 10">
    <name type="scientific">Jeongeupia naejangsanensis</name>
    <dbReference type="NCBI Taxonomy" id="613195"/>
    <lineage>
        <taxon>Bacteria</taxon>
        <taxon>Pseudomonadati</taxon>
        <taxon>Pseudomonadota</taxon>
        <taxon>Betaproteobacteria</taxon>
        <taxon>Neisseriales</taxon>
        <taxon>Chitinibacteraceae</taxon>
        <taxon>Jeongeupia</taxon>
    </lineage>
</organism>
<keyword evidence="4" id="KW-0249">Electron transport</keyword>
<dbReference type="InterPro" id="IPR009056">
    <property type="entry name" value="Cyt_c-like_dom"/>
</dbReference>
<evidence type="ECO:0000256" key="7">
    <source>
        <dbReference type="SAM" id="SignalP"/>
    </source>
</evidence>
<dbReference type="RefSeq" id="WP_203536363.1">
    <property type="nucleotide sequence ID" value="NZ_JAESND010000001.1"/>
</dbReference>
<dbReference type="InterPro" id="IPR036909">
    <property type="entry name" value="Cyt_c-like_dom_sf"/>
</dbReference>
<keyword evidence="5 6" id="KW-0408">Iron</keyword>
<dbReference type="Pfam" id="PF00034">
    <property type="entry name" value="Cytochrom_C"/>
    <property type="match status" value="1"/>
</dbReference>
<keyword evidence="7" id="KW-0732">Signal</keyword>
<sequence length="105" mass="10749">MGIRLWVGVGVGVIVLASGTASAVTPQQLANSKSCMACHGMTQKIVGPGFKQVADRYRGDKGAAAKLATKIRKGGSGAWGPVAMPPAAVTDAEAQQLATWILSQK</sequence>
<dbReference type="Proteomes" id="UP000809431">
    <property type="component" value="Unassembled WGS sequence"/>
</dbReference>
<dbReference type="PRINTS" id="PR00606">
    <property type="entry name" value="CYTCHROMECID"/>
</dbReference>
<dbReference type="SUPFAM" id="SSF46626">
    <property type="entry name" value="Cytochrome c"/>
    <property type="match status" value="1"/>
</dbReference>
<evidence type="ECO:0000256" key="6">
    <source>
        <dbReference type="PROSITE-ProRule" id="PRU00433"/>
    </source>
</evidence>
<evidence type="ECO:0000256" key="3">
    <source>
        <dbReference type="ARBA" id="ARBA00022723"/>
    </source>
</evidence>